<keyword evidence="4" id="KW-1185">Reference proteome</keyword>
<dbReference type="InterPro" id="IPR005064">
    <property type="entry name" value="BUG"/>
</dbReference>
<sequence>MPRFTPIAALLALTLAAALPARAEEAYPARPITMIVPFAAGGTSDVIARIVAEAMARSLGQRIIHENVGGAGGTVALARAARAAPDGYTIFIGNSGTNAAAYAIYPDIRYTPESFAPIGLIAKTNSMIALRADHPATTLAALVAEAKAKPGTIRLGHAGVGSQNYLICRAFMEAAGVDVTLVSYRGAGPALNDLMGGHVDGVCDAATSVGQAINAGRIRGLAVASPSRVPGLEGVPTAAEAGLPAFQMQNWNALFAPAGTPPAVIGRLNRAIAEALESPELKARYAELMASAPGMDERAPEAVTPLVANDIVRFRRLMGPRP</sequence>
<evidence type="ECO:0000313" key="3">
    <source>
        <dbReference type="EMBL" id="PTM52322.1"/>
    </source>
</evidence>
<evidence type="ECO:0000256" key="1">
    <source>
        <dbReference type="ARBA" id="ARBA00006987"/>
    </source>
</evidence>
<organism evidence="3 4">
    <name type="scientific">Phreatobacter oligotrophus</name>
    <dbReference type="NCBI Taxonomy" id="1122261"/>
    <lineage>
        <taxon>Bacteria</taxon>
        <taxon>Pseudomonadati</taxon>
        <taxon>Pseudomonadota</taxon>
        <taxon>Alphaproteobacteria</taxon>
        <taxon>Hyphomicrobiales</taxon>
        <taxon>Phreatobacteraceae</taxon>
        <taxon>Phreatobacter</taxon>
    </lineage>
</organism>
<keyword evidence="3" id="KW-0675">Receptor</keyword>
<proteinExistence type="inferred from homology"/>
<dbReference type="Pfam" id="PF03401">
    <property type="entry name" value="TctC"/>
    <property type="match status" value="1"/>
</dbReference>
<dbReference type="Gene3D" id="3.40.190.10">
    <property type="entry name" value="Periplasmic binding protein-like II"/>
    <property type="match status" value="1"/>
</dbReference>
<keyword evidence="2" id="KW-0732">Signal</keyword>
<feature type="chain" id="PRO_5015412349" evidence="2">
    <location>
        <begin position="24"/>
        <end position="322"/>
    </location>
</feature>
<dbReference type="PANTHER" id="PTHR42928:SF5">
    <property type="entry name" value="BLR1237 PROTEIN"/>
    <property type="match status" value="1"/>
</dbReference>
<dbReference type="AlphaFoldDB" id="A0A2T4YZE4"/>
<dbReference type="PIRSF" id="PIRSF017082">
    <property type="entry name" value="YflP"/>
    <property type="match status" value="1"/>
</dbReference>
<feature type="signal peptide" evidence="2">
    <location>
        <begin position="1"/>
        <end position="23"/>
    </location>
</feature>
<dbReference type="PANTHER" id="PTHR42928">
    <property type="entry name" value="TRICARBOXYLATE-BINDING PROTEIN"/>
    <property type="match status" value="1"/>
</dbReference>
<dbReference type="EMBL" id="PZZL01000008">
    <property type="protein sequence ID" value="PTM52322.1"/>
    <property type="molecule type" value="Genomic_DNA"/>
</dbReference>
<name>A0A2T4YZE4_9HYPH</name>
<accession>A0A2T4YZE4</accession>
<protein>
    <submittedName>
        <fullName evidence="3">Tripartite-type tricarboxylate transporter receptor subunit TctC</fullName>
    </submittedName>
</protein>
<reference evidence="3 4" key="1">
    <citation type="submission" date="2018-04" db="EMBL/GenBank/DDBJ databases">
        <title>Genomic Encyclopedia of Archaeal and Bacterial Type Strains, Phase II (KMG-II): from individual species to whole genera.</title>
        <authorList>
            <person name="Goeker M."/>
        </authorList>
    </citation>
    <scope>NUCLEOTIDE SEQUENCE [LARGE SCALE GENOMIC DNA]</scope>
    <source>
        <strain evidence="3 4">DSM 25521</strain>
    </source>
</reference>
<dbReference type="Gene3D" id="3.40.190.150">
    <property type="entry name" value="Bordetella uptake gene, domain 1"/>
    <property type="match status" value="1"/>
</dbReference>
<comment type="similarity">
    <text evidence="1">Belongs to the UPF0065 (bug) family.</text>
</comment>
<evidence type="ECO:0000256" key="2">
    <source>
        <dbReference type="SAM" id="SignalP"/>
    </source>
</evidence>
<gene>
    <name evidence="3" type="ORF">C8P69_108122</name>
</gene>
<dbReference type="SUPFAM" id="SSF53850">
    <property type="entry name" value="Periplasmic binding protein-like II"/>
    <property type="match status" value="1"/>
</dbReference>
<dbReference type="Proteomes" id="UP000241808">
    <property type="component" value="Unassembled WGS sequence"/>
</dbReference>
<comment type="caution">
    <text evidence="3">The sequence shown here is derived from an EMBL/GenBank/DDBJ whole genome shotgun (WGS) entry which is preliminary data.</text>
</comment>
<dbReference type="OrthoDB" id="8443386at2"/>
<dbReference type="RefSeq" id="WP_108178703.1">
    <property type="nucleotide sequence ID" value="NZ_PZZL01000008.1"/>
</dbReference>
<evidence type="ECO:0000313" key="4">
    <source>
        <dbReference type="Proteomes" id="UP000241808"/>
    </source>
</evidence>
<dbReference type="InterPro" id="IPR042100">
    <property type="entry name" value="Bug_dom1"/>
</dbReference>